<evidence type="ECO:0000256" key="3">
    <source>
        <dbReference type="ARBA" id="ARBA00022827"/>
    </source>
</evidence>
<dbReference type="InterPro" id="IPR027477">
    <property type="entry name" value="Succ_DH/fumarate_Rdtase_cat_sf"/>
</dbReference>
<sequence length="251" mass="27729">VAEKQALKIGVDLRYETPAVQLIRGQNGRVTGIIARDKSGNYVQFNARKAVILCTGDYGNNPWMTEKYCAPAAEIARENNIYMTRNQDLLDAPEPINVGDGHQMAMQVGAVMEPAPHAPMSHATVGASGTNAFLRVNIDGERYENEDVPAQSSANSLIRQPGKRVWQVFDSKWEDDLALMGVGLGTHSQPNDVIMKQVEEMTVKADTIEKLARKMEVPVNTFKATIDRINQLAKMGKDLDYGKRADRLTTV</sequence>
<dbReference type="GO" id="GO:0008202">
    <property type="term" value="P:steroid metabolic process"/>
    <property type="evidence" value="ECO:0007669"/>
    <property type="project" value="UniProtKB-ARBA"/>
</dbReference>
<name>X1V1M9_9ZZZZ</name>
<comment type="caution">
    <text evidence="6">The sequence shown here is derived from an EMBL/GenBank/DDBJ whole genome shotgun (WGS) entry which is preliminary data.</text>
</comment>
<dbReference type="EMBL" id="BARW01029462">
    <property type="protein sequence ID" value="GAJ09737.1"/>
    <property type="molecule type" value="Genomic_DNA"/>
</dbReference>
<comment type="cofactor">
    <cofactor evidence="1">
        <name>FAD</name>
        <dbReference type="ChEBI" id="CHEBI:57692"/>
    </cofactor>
</comment>
<organism evidence="6">
    <name type="scientific">marine sediment metagenome</name>
    <dbReference type="NCBI Taxonomy" id="412755"/>
    <lineage>
        <taxon>unclassified sequences</taxon>
        <taxon>metagenomes</taxon>
        <taxon>ecological metagenomes</taxon>
    </lineage>
</organism>
<feature type="domain" description="FAD-dependent oxidoreductase 2 FAD-binding" evidence="5">
    <location>
        <begin position="4"/>
        <end position="247"/>
    </location>
</feature>
<dbReference type="PANTHER" id="PTHR43400">
    <property type="entry name" value="FUMARATE REDUCTASE"/>
    <property type="match status" value="1"/>
</dbReference>
<dbReference type="InterPro" id="IPR003953">
    <property type="entry name" value="FAD-dep_OxRdtase_2_FAD-bd"/>
</dbReference>
<evidence type="ECO:0000259" key="5">
    <source>
        <dbReference type="Pfam" id="PF00890"/>
    </source>
</evidence>
<gene>
    <name evidence="6" type="ORF">S12H4_47337</name>
</gene>
<evidence type="ECO:0000256" key="1">
    <source>
        <dbReference type="ARBA" id="ARBA00001974"/>
    </source>
</evidence>
<accession>X1V1M9</accession>
<protein>
    <recommendedName>
        <fullName evidence="5">FAD-dependent oxidoreductase 2 FAD-binding domain-containing protein</fullName>
    </recommendedName>
</protein>
<dbReference type="InterPro" id="IPR036188">
    <property type="entry name" value="FAD/NAD-bd_sf"/>
</dbReference>
<keyword evidence="4" id="KW-0560">Oxidoreductase</keyword>
<feature type="non-terminal residue" evidence="6">
    <location>
        <position position="1"/>
    </location>
</feature>
<dbReference type="Pfam" id="PF00890">
    <property type="entry name" value="FAD_binding_2"/>
    <property type="match status" value="1"/>
</dbReference>
<dbReference type="SUPFAM" id="SSF51905">
    <property type="entry name" value="FAD/NAD(P)-binding domain"/>
    <property type="match status" value="1"/>
</dbReference>
<dbReference type="GO" id="GO:0016491">
    <property type="term" value="F:oxidoreductase activity"/>
    <property type="evidence" value="ECO:0007669"/>
    <property type="project" value="UniProtKB-KW"/>
</dbReference>
<dbReference type="SUPFAM" id="SSF56425">
    <property type="entry name" value="Succinate dehydrogenase/fumarate reductase flavoprotein, catalytic domain"/>
    <property type="match status" value="1"/>
</dbReference>
<proteinExistence type="predicted"/>
<feature type="non-terminal residue" evidence="6">
    <location>
        <position position="251"/>
    </location>
</feature>
<dbReference type="Gene3D" id="3.90.700.10">
    <property type="entry name" value="Succinate dehydrogenase/fumarate reductase flavoprotein, catalytic domain"/>
    <property type="match status" value="1"/>
</dbReference>
<keyword evidence="3" id="KW-0274">FAD</keyword>
<dbReference type="InterPro" id="IPR050315">
    <property type="entry name" value="FAD-oxidoreductase_2"/>
</dbReference>
<keyword evidence="2" id="KW-0285">Flavoprotein</keyword>
<dbReference type="Gene3D" id="3.50.50.60">
    <property type="entry name" value="FAD/NAD(P)-binding domain"/>
    <property type="match status" value="1"/>
</dbReference>
<dbReference type="AlphaFoldDB" id="X1V1M9"/>
<evidence type="ECO:0000256" key="2">
    <source>
        <dbReference type="ARBA" id="ARBA00022630"/>
    </source>
</evidence>
<evidence type="ECO:0000313" key="6">
    <source>
        <dbReference type="EMBL" id="GAJ09737.1"/>
    </source>
</evidence>
<evidence type="ECO:0000256" key="4">
    <source>
        <dbReference type="ARBA" id="ARBA00023002"/>
    </source>
</evidence>
<dbReference type="PANTHER" id="PTHR43400:SF10">
    <property type="entry name" value="3-OXOSTEROID 1-DEHYDROGENASE"/>
    <property type="match status" value="1"/>
</dbReference>
<reference evidence="6" key="1">
    <citation type="journal article" date="2014" name="Front. Microbiol.">
        <title>High frequency of phylogenetically diverse reductive dehalogenase-homologous genes in deep subseafloor sedimentary metagenomes.</title>
        <authorList>
            <person name="Kawai M."/>
            <person name="Futagami T."/>
            <person name="Toyoda A."/>
            <person name="Takaki Y."/>
            <person name="Nishi S."/>
            <person name="Hori S."/>
            <person name="Arai W."/>
            <person name="Tsubouchi T."/>
            <person name="Morono Y."/>
            <person name="Uchiyama I."/>
            <person name="Ito T."/>
            <person name="Fujiyama A."/>
            <person name="Inagaki F."/>
            <person name="Takami H."/>
        </authorList>
    </citation>
    <scope>NUCLEOTIDE SEQUENCE</scope>
    <source>
        <strain evidence="6">Expedition CK06-06</strain>
    </source>
</reference>